<dbReference type="Proteomes" id="UP001595906">
    <property type="component" value="Unassembled WGS sequence"/>
</dbReference>
<dbReference type="EMBL" id="JBHSDC010000001">
    <property type="protein sequence ID" value="MFC4230289.1"/>
    <property type="molecule type" value="Genomic_DNA"/>
</dbReference>
<dbReference type="RefSeq" id="WP_379011364.1">
    <property type="nucleotide sequence ID" value="NZ_JBHSDC010000001.1"/>
</dbReference>
<evidence type="ECO:0000259" key="6">
    <source>
        <dbReference type="Pfam" id="PF13462"/>
    </source>
</evidence>
<comment type="caution">
    <text evidence="7">The sequence shown here is derived from an EMBL/GenBank/DDBJ whole genome shotgun (WGS) entry which is preliminary data.</text>
</comment>
<dbReference type="SUPFAM" id="SSF52833">
    <property type="entry name" value="Thioredoxin-like"/>
    <property type="match status" value="1"/>
</dbReference>
<dbReference type="InterPro" id="IPR012336">
    <property type="entry name" value="Thioredoxin-like_fold"/>
</dbReference>
<keyword evidence="3" id="KW-0560">Oxidoreductase</keyword>
<sequence>MKPKEVVEIIEPKKIIVGNKKAPITITEFVDYESDECAKVNEVVAALLETYPDKINFNFRHFPLLKIHQKAHKAAEAAIAIGQEGGELLWEMHKELFRNRKNLGVISLKSYAKEIGTTNKKFLEDIINGTYGWTVQDDLNEGIKMGVTTVPTFFINGVMFDKEPTFKNLSAHIASLSDKAGDKKKVEVKKVKTASLN</sequence>
<gene>
    <name evidence="7" type="ORF">ACFOW1_00200</name>
</gene>
<dbReference type="PANTHER" id="PTHR13887">
    <property type="entry name" value="GLUTATHIONE S-TRANSFERASE KAPPA"/>
    <property type="match status" value="1"/>
</dbReference>
<evidence type="ECO:0000256" key="4">
    <source>
        <dbReference type="ARBA" id="ARBA00023157"/>
    </source>
</evidence>
<organism evidence="7 8">
    <name type="scientific">Parasediminibacterium paludis</name>
    <dbReference type="NCBI Taxonomy" id="908966"/>
    <lineage>
        <taxon>Bacteria</taxon>
        <taxon>Pseudomonadati</taxon>
        <taxon>Bacteroidota</taxon>
        <taxon>Chitinophagia</taxon>
        <taxon>Chitinophagales</taxon>
        <taxon>Chitinophagaceae</taxon>
        <taxon>Parasediminibacterium</taxon>
    </lineage>
</organism>
<reference evidence="8" key="1">
    <citation type="journal article" date="2019" name="Int. J. Syst. Evol. Microbiol.">
        <title>The Global Catalogue of Microorganisms (GCM) 10K type strain sequencing project: providing services to taxonomists for standard genome sequencing and annotation.</title>
        <authorList>
            <consortium name="The Broad Institute Genomics Platform"/>
            <consortium name="The Broad Institute Genome Sequencing Center for Infectious Disease"/>
            <person name="Wu L."/>
            <person name="Ma J."/>
        </authorList>
    </citation>
    <scope>NUCLEOTIDE SEQUENCE [LARGE SCALE GENOMIC DNA]</scope>
    <source>
        <strain evidence="8">CECT 8010</strain>
    </source>
</reference>
<evidence type="ECO:0000313" key="7">
    <source>
        <dbReference type="EMBL" id="MFC4230289.1"/>
    </source>
</evidence>
<proteinExistence type="inferred from homology"/>
<keyword evidence="2" id="KW-0732">Signal</keyword>
<keyword evidence="8" id="KW-1185">Reference proteome</keyword>
<accession>A0ABV8PQ62</accession>
<dbReference type="PANTHER" id="PTHR13887:SF14">
    <property type="entry name" value="DISULFIDE BOND FORMATION PROTEIN D"/>
    <property type="match status" value="1"/>
</dbReference>
<name>A0ABV8PQ62_9BACT</name>
<keyword evidence="5" id="KW-0676">Redox-active center</keyword>
<protein>
    <submittedName>
        <fullName evidence="7">DsbA family protein</fullName>
    </submittedName>
</protein>
<dbReference type="Gene3D" id="3.40.30.10">
    <property type="entry name" value="Glutaredoxin"/>
    <property type="match status" value="1"/>
</dbReference>
<feature type="domain" description="Thioredoxin-like fold" evidence="6">
    <location>
        <begin position="12"/>
        <end position="173"/>
    </location>
</feature>
<dbReference type="InterPro" id="IPR036249">
    <property type="entry name" value="Thioredoxin-like_sf"/>
</dbReference>
<evidence type="ECO:0000256" key="5">
    <source>
        <dbReference type="ARBA" id="ARBA00023284"/>
    </source>
</evidence>
<comment type="similarity">
    <text evidence="1">Belongs to the thioredoxin family. DsbA subfamily.</text>
</comment>
<evidence type="ECO:0000313" key="8">
    <source>
        <dbReference type="Proteomes" id="UP001595906"/>
    </source>
</evidence>
<keyword evidence="4" id="KW-1015">Disulfide bond</keyword>
<evidence type="ECO:0000256" key="3">
    <source>
        <dbReference type="ARBA" id="ARBA00023002"/>
    </source>
</evidence>
<evidence type="ECO:0000256" key="1">
    <source>
        <dbReference type="ARBA" id="ARBA00005791"/>
    </source>
</evidence>
<evidence type="ECO:0000256" key="2">
    <source>
        <dbReference type="ARBA" id="ARBA00022729"/>
    </source>
</evidence>
<dbReference type="Pfam" id="PF13462">
    <property type="entry name" value="Thioredoxin_4"/>
    <property type="match status" value="1"/>
</dbReference>